<reference evidence="5 6" key="1">
    <citation type="submission" date="2019-04" db="EMBL/GenBank/DDBJ databases">
        <title>Chromosome genome assembly for Takifugu flavidus.</title>
        <authorList>
            <person name="Xiao S."/>
        </authorList>
    </citation>
    <scope>NUCLEOTIDE SEQUENCE [LARGE SCALE GENOMIC DNA]</scope>
    <source>
        <strain evidence="5">HTHZ2018</strain>
        <tissue evidence="5">Muscle</tissue>
    </source>
</reference>
<comment type="caution">
    <text evidence="5">The sequence shown here is derived from an EMBL/GenBank/DDBJ whole genome shotgun (WGS) entry which is preliminary data.</text>
</comment>
<keyword evidence="4" id="KW-1133">Transmembrane helix</keyword>
<keyword evidence="4" id="KW-0812">Transmembrane</keyword>
<dbReference type="GO" id="GO:0005509">
    <property type="term" value="F:calcium ion binding"/>
    <property type="evidence" value="ECO:0007669"/>
    <property type="project" value="InterPro"/>
</dbReference>
<evidence type="ECO:0000256" key="2">
    <source>
        <dbReference type="ARBA" id="ARBA00022737"/>
    </source>
</evidence>
<dbReference type="Proteomes" id="UP000324091">
    <property type="component" value="Chromosome 6"/>
</dbReference>
<evidence type="ECO:0000256" key="3">
    <source>
        <dbReference type="ARBA" id="ARBA00023136"/>
    </source>
</evidence>
<accession>A0A5C6MYY8</accession>
<dbReference type="GO" id="GO:0051560">
    <property type="term" value="P:mitochondrial calcium ion homeostasis"/>
    <property type="evidence" value="ECO:0007669"/>
    <property type="project" value="TreeGrafter"/>
</dbReference>
<evidence type="ECO:0000256" key="4">
    <source>
        <dbReference type="SAM" id="Phobius"/>
    </source>
</evidence>
<feature type="transmembrane region" description="Helical" evidence="4">
    <location>
        <begin position="34"/>
        <end position="52"/>
    </location>
</feature>
<dbReference type="GO" id="GO:0036444">
    <property type="term" value="P:calcium import into the mitochondrion"/>
    <property type="evidence" value="ECO:0007669"/>
    <property type="project" value="TreeGrafter"/>
</dbReference>
<evidence type="ECO:0000313" key="6">
    <source>
        <dbReference type="Proteomes" id="UP000324091"/>
    </source>
</evidence>
<evidence type="ECO:0000313" key="5">
    <source>
        <dbReference type="EMBL" id="TWW58640.1"/>
    </source>
</evidence>
<dbReference type="AlphaFoldDB" id="A0A5C6MYY8"/>
<comment type="subcellular location">
    <subcellularLocation>
        <location evidence="1">Mitochondrion inner membrane</location>
    </subcellularLocation>
</comment>
<organism evidence="5 6">
    <name type="scientific">Takifugu flavidus</name>
    <name type="common">sansaifugu</name>
    <dbReference type="NCBI Taxonomy" id="433684"/>
    <lineage>
        <taxon>Eukaryota</taxon>
        <taxon>Metazoa</taxon>
        <taxon>Chordata</taxon>
        <taxon>Craniata</taxon>
        <taxon>Vertebrata</taxon>
        <taxon>Euteleostomi</taxon>
        <taxon>Actinopterygii</taxon>
        <taxon>Neopterygii</taxon>
        <taxon>Teleostei</taxon>
        <taxon>Neoteleostei</taxon>
        <taxon>Acanthomorphata</taxon>
        <taxon>Eupercaria</taxon>
        <taxon>Tetraodontiformes</taxon>
        <taxon>Tetradontoidea</taxon>
        <taxon>Tetraodontidae</taxon>
        <taxon>Takifugu</taxon>
    </lineage>
</organism>
<dbReference type="PANTHER" id="PTHR12294">
    <property type="entry name" value="EF HAND DOMAIN FAMILY A1,A2-RELATED"/>
    <property type="match status" value="1"/>
</dbReference>
<proteinExistence type="predicted"/>
<evidence type="ECO:0000256" key="1">
    <source>
        <dbReference type="ARBA" id="ARBA00004273"/>
    </source>
</evidence>
<name>A0A5C6MYY8_9TELE</name>
<dbReference type="InterPro" id="IPR039800">
    <property type="entry name" value="MICU1/2/3"/>
</dbReference>
<dbReference type="PANTHER" id="PTHR12294:SF10">
    <property type="entry name" value="CALCIUM UPTAKE PROTEIN 3, MITOCHONDRIAL"/>
    <property type="match status" value="1"/>
</dbReference>
<gene>
    <name evidence="5" type="ORF">D4764_06G0001700</name>
</gene>
<sequence>MAAFRRVAALAVKINLRSPAKSQFLGGEKARRCVAAGMFVAAGGVAALYLYNGMTSGRERRRQSINGLLQSIPAVEAKEKDRLSDFEDGDVKMSSHEHRFRMFTSVEYEGQLYMTPQNFIESVTMSEPRRVTDYSLLARLKADGPTAFV</sequence>
<keyword evidence="6" id="KW-1185">Reference proteome</keyword>
<dbReference type="GO" id="GO:1990246">
    <property type="term" value="C:uniplex complex"/>
    <property type="evidence" value="ECO:0007669"/>
    <property type="project" value="TreeGrafter"/>
</dbReference>
<keyword evidence="3 4" id="KW-0472">Membrane</keyword>
<protein>
    <submittedName>
        <fullName evidence="5">Calcium uptake protein 3, mitochondrial EF-hand domain-containing family member A2</fullName>
    </submittedName>
</protein>
<dbReference type="EMBL" id="RHFK02000019">
    <property type="protein sequence ID" value="TWW58640.1"/>
    <property type="molecule type" value="Genomic_DNA"/>
</dbReference>
<keyword evidence="2" id="KW-0677">Repeat</keyword>